<dbReference type="Pfam" id="PF08032">
    <property type="entry name" value="SpoU_sub_bind"/>
    <property type="match status" value="1"/>
</dbReference>
<dbReference type="Proteomes" id="UP000070069">
    <property type="component" value="Unassembled WGS sequence"/>
</dbReference>
<dbReference type="InterPro" id="IPR013123">
    <property type="entry name" value="SpoU_subst-bd"/>
</dbReference>
<dbReference type="EMBL" id="LTBM01000022">
    <property type="protein sequence ID" value="KXT29046.1"/>
    <property type="molecule type" value="Genomic_DNA"/>
</dbReference>
<dbReference type="SUPFAM" id="SSF55315">
    <property type="entry name" value="L30e-like"/>
    <property type="match status" value="1"/>
</dbReference>
<reference evidence="6 8" key="1">
    <citation type="submission" date="2014-04" db="EMBL/GenBank/DDBJ databases">
        <title>Genome study of Napier grass stunt phytoplasma.</title>
        <authorList>
            <person name="Kawicha P."/>
            <person name="Dickinson M."/>
            <person name="Hodgetts J."/>
        </authorList>
    </citation>
    <scope>NUCLEOTIDE SEQUENCE [LARGE SCALE GENOMIC DNA]</scope>
    <source>
        <strain evidence="6 8">NGS-S10</strain>
    </source>
</reference>
<accession>A0A139JQ86</accession>
<dbReference type="InterPro" id="IPR029028">
    <property type="entry name" value="Alpha/beta_knot_MTases"/>
</dbReference>
<dbReference type="Proteomes" id="UP000249343">
    <property type="component" value="Unassembled WGS sequence"/>
</dbReference>
<evidence type="ECO:0000259" key="4">
    <source>
        <dbReference type="SMART" id="SM00967"/>
    </source>
</evidence>
<dbReference type="PANTHER" id="PTHR46429:SF1">
    <property type="entry name" value="23S RRNA (GUANOSINE-2'-O-)-METHYLTRANSFERASE RLMB"/>
    <property type="match status" value="1"/>
</dbReference>
<keyword evidence="8" id="KW-1185">Reference proteome</keyword>
<proteinExistence type="inferred from homology"/>
<evidence type="ECO:0000313" key="8">
    <source>
        <dbReference type="Proteomes" id="UP000249343"/>
    </source>
</evidence>
<evidence type="ECO:0000313" key="6">
    <source>
        <dbReference type="EMBL" id="RAM57806.1"/>
    </source>
</evidence>
<evidence type="ECO:0000313" key="7">
    <source>
        <dbReference type="Proteomes" id="UP000070069"/>
    </source>
</evidence>
<dbReference type="SMART" id="SM00967">
    <property type="entry name" value="SpoU_sub_bind"/>
    <property type="match status" value="1"/>
</dbReference>
<reference evidence="5 7" key="2">
    <citation type="submission" date="2016-02" db="EMBL/GenBank/DDBJ databases">
        <title>A draft genome sequence of Candidatus Phytoplasma oryzae strain Mbita1, the causative agent of Napier Grass stunt disease in Kenya.</title>
        <authorList>
            <person name="Fischer A."/>
            <person name="Santa-Cruz I."/>
            <person name="Wambua L."/>
            <person name="Olds C."/>
            <person name="Midega C."/>
            <person name="Dickinson M."/>
            <person name="Kawicha P."/>
            <person name="Khan Z."/>
            <person name="Masiga D."/>
            <person name="Jores J."/>
            <person name="Bernd S."/>
        </authorList>
    </citation>
    <scope>NUCLEOTIDE SEQUENCE [LARGE SCALE GENOMIC DNA]</scope>
    <source>
        <strain evidence="5">Mbita1</strain>
    </source>
</reference>
<dbReference type="EMBL" id="JHUK01000003">
    <property type="protein sequence ID" value="RAM57806.1"/>
    <property type="molecule type" value="Genomic_DNA"/>
</dbReference>
<dbReference type="GO" id="GO:0003723">
    <property type="term" value="F:RNA binding"/>
    <property type="evidence" value="ECO:0007669"/>
    <property type="project" value="InterPro"/>
</dbReference>
<evidence type="ECO:0000313" key="5">
    <source>
        <dbReference type="EMBL" id="KXT29046.1"/>
    </source>
</evidence>
<dbReference type="RefSeq" id="WP_066540745.1">
    <property type="nucleotide sequence ID" value="NZ_JHUK01000003.1"/>
</dbReference>
<evidence type="ECO:0000256" key="3">
    <source>
        <dbReference type="ARBA" id="ARBA00022679"/>
    </source>
</evidence>
<dbReference type="Gene3D" id="3.30.1330.30">
    <property type="match status" value="1"/>
</dbReference>
<organism evidence="5 7">
    <name type="scientific">Candidatus Phytoplasma oryzae</name>
    <dbReference type="NCBI Taxonomy" id="203274"/>
    <lineage>
        <taxon>Bacteria</taxon>
        <taxon>Bacillati</taxon>
        <taxon>Mycoplasmatota</taxon>
        <taxon>Mollicutes</taxon>
        <taxon>Acholeplasmatales</taxon>
        <taxon>Acholeplasmataceae</taxon>
        <taxon>Candidatus Phytoplasma</taxon>
        <taxon>16SrXI (Rice yellow dwarf group)</taxon>
    </lineage>
</organism>
<feature type="domain" description="RNA 2-O ribose methyltransferase substrate binding" evidence="4">
    <location>
        <begin position="2"/>
        <end position="74"/>
    </location>
</feature>
<dbReference type="PANTHER" id="PTHR46429">
    <property type="entry name" value="23S RRNA (GUANOSINE-2'-O-)-METHYLTRANSFERASE RLMB"/>
    <property type="match status" value="1"/>
</dbReference>
<dbReference type="GO" id="GO:0006396">
    <property type="term" value="P:RNA processing"/>
    <property type="evidence" value="ECO:0007669"/>
    <property type="project" value="InterPro"/>
</dbReference>
<name>A0A139JQ86_9MOLU</name>
<comment type="caution">
    <text evidence="5">The sequence shown here is derived from an EMBL/GenBank/DDBJ whole genome shotgun (WGS) entry which is preliminary data.</text>
</comment>
<dbReference type="OrthoDB" id="9794400at2"/>
<keyword evidence="2 5" id="KW-0489">Methyltransferase</keyword>
<dbReference type="GO" id="GO:0005829">
    <property type="term" value="C:cytosol"/>
    <property type="evidence" value="ECO:0007669"/>
    <property type="project" value="TreeGrafter"/>
</dbReference>
<evidence type="ECO:0000256" key="2">
    <source>
        <dbReference type="ARBA" id="ARBA00022603"/>
    </source>
</evidence>
<dbReference type="InterPro" id="IPR001537">
    <property type="entry name" value="SpoU_MeTrfase"/>
</dbReference>
<dbReference type="FunFam" id="3.40.1280.10:FF:000008">
    <property type="entry name" value="Group 3 RNA methyltransferase TrmH"/>
    <property type="match status" value="1"/>
</dbReference>
<dbReference type="CDD" id="cd18103">
    <property type="entry name" value="SpoU-like_RlmB"/>
    <property type="match status" value="1"/>
</dbReference>
<dbReference type="NCBIfam" id="TIGR00186">
    <property type="entry name" value="rRNA_methyl_3"/>
    <property type="match status" value="1"/>
</dbReference>
<keyword evidence="3 5" id="KW-0808">Transferase</keyword>
<dbReference type="SUPFAM" id="SSF75217">
    <property type="entry name" value="alpha/beta knot"/>
    <property type="match status" value="1"/>
</dbReference>
<evidence type="ECO:0000256" key="1">
    <source>
        <dbReference type="ARBA" id="ARBA00007228"/>
    </source>
</evidence>
<gene>
    <name evidence="5" type="ORF">AXA84_0442</name>
    <name evidence="6" type="ORF">DH96_01760</name>
</gene>
<dbReference type="GO" id="GO:0032259">
    <property type="term" value="P:methylation"/>
    <property type="evidence" value="ECO:0007669"/>
    <property type="project" value="UniProtKB-KW"/>
</dbReference>
<comment type="similarity">
    <text evidence="1">Belongs to the class IV-like SAM-binding methyltransferase superfamily. RNA methyltransferase TrmH family.</text>
</comment>
<dbReference type="Gene3D" id="3.40.1280.10">
    <property type="match status" value="1"/>
</dbReference>
<sequence>MIIYGKNVIKEAIKAKRNIYNLYIDLKFKDFHFLNFVKNFNINYQLLNKHQLNEKAKNNNHQGIVAEVEDYIYKKLNCFFNNNDLSLKKILILDSIQDPHNLGAILRTVEAANFNGVILGKKHQVFLNGTVAKSSSGALEYVDIFLVDNLLNTIIKLKQNGFLIIGTDIKSQNNFSQIPKQKSLAIILGNEGKGIRLVLKQKCDLLIKIPMKGKINSLNVSVAAALMMYFAI</sequence>
<dbReference type="InterPro" id="IPR029064">
    <property type="entry name" value="Ribosomal_eL30-like_sf"/>
</dbReference>
<dbReference type="InterPro" id="IPR029026">
    <property type="entry name" value="tRNA_m1G_MTases_N"/>
</dbReference>
<dbReference type="InterPro" id="IPR004441">
    <property type="entry name" value="rRNA_MeTrfase_TrmH"/>
</dbReference>
<dbReference type="Pfam" id="PF00588">
    <property type="entry name" value="SpoU_methylase"/>
    <property type="match status" value="1"/>
</dbReference>
<dbReference type="GO" id="GO:0008173">
    <property type="term" value="F:RNA methyltransferase activity"/>
    <property type="evidence" value="ECO:0007669"/>
    <property type="project" value="InterPro"/>
</dbReference>
<dbReference type="PATRIC" id="fig|203274.3.peg.290"/>
<protein>
    <submittedName>
        <fullName evidence="6">23S rRNA methyltransferase</fullName>
    </submittedName>
    <submittedName>
        <fullName evidence="5">RNA 2'-O ribose methyltransferase substrate binding family protein</fullName>
    </submittedName>
</protein>
<dbReference type="AlphaFoldDB" id="A0A139JQ86"/>